<reference evidence="10 11" key="1">
    <citation type="journal article" date="2024" name="Nat. Commun.">
        <title>Phylogenomics reveals the evolutionary origins of lichenization in chlorophyte algae.</title>
        <authorList>
            <person name="Puginier C."/>
            <person name="Libourel C."/>
            <person name="Otte J."/>
            <person name="Skaloud P."/>
            <person name="Haon M."/>
            <person name="Grisel S."/>
            <person name="Petersen M."/>
            <person name="Berrin J.G."/>
            <person name="Delaux P.M."/>
            <person name="Dal Grande F."/>
            <person name="Keller J."/>
        </authorList>
    </citation>
    <scope>NUCLEOTIDE SEQUENCE [LARGE SCALE GENOMIC DNA]</scope>
    <source>
        <strain evidence="10 11">SAG 2523</strain>
    </source>
</reference>
<evidence type="ECO:0000256" key="8">
    <source>
        <dbReference type="SAM" id="MobiDB-lite"/>
    </source>
</evidence>
<dbReference type="Pfam" id="PF10502">
    <property type="entry name" value="Peptidase_S26"/>
    <property type="match status" value="2"/>
</dbReference>
<protein>
    <recommendedName>
        <fullName evidence="9">Peptidase S26 domain-containing protein</fullName>
    </recommendedName>
</protein>
<keyword evidence="5" id="KW-0472">Membrane</keyword>
<dbReference type="Gene3D" id="2.10.109.10">
    <property type="entry name" value="Umud Fragment, subunit A"/>
    <property type="match status" value="1"/>
</dbReference>
<feature type="domain" description="Peptidase S26" evidence="9">
    <location>
        <begin position="685"/>
        <end position="768"/>
    </location>
</feature>
<dbReference type="InterPro" id="IPR000223">
    <property type="entry name" value="Pept_S26A_signal_pept_1"/>
</dbReference>
<evidence type="ECO:0000256" key="5">
    <source>
        <dbReference type="ARBA" id="ARBA00023136"/>
    </source>
</evidence>
<feature type="region of interest" description="Disordered" evidence="8">
    <location>
        <begin position="1"/>
        <end position="26"/>
    </location>
</feature>
<dbReference type="GO" id="GO:0006465">
    <property type="term" value="P:signal peptide processing"/>
    <property type="evidence" value="ECO:0007669"/>
    <property type="project" value="InterPro"/>
</dbReference>
<organism evidence="10 11">
    <name type="scientific">Apatococcus fuscideae</name>
    <dbReference type="NCBI Taxonomy" id="2026836"/>
    <lineage>
        <taxon>Eukaryota</taxon>
        <taxon>Viridiplantae</taxon>
        <taxon>Chlorophyta</taxon>
        <taxon>core chlorophytes</taxon>
        <taxon>Trebouxiophyceae</taxon>
        <taxon>Chlorellales</taxon>
        <taxon>Chlorellaceae</taxon>
        <taxon>Apatococcus</taxon>
    </lineage>
</organism>
<dbReference type="InterPro" id="IPR019533">
    <property type="entry name" value="Peptidase_S26"/>
</dbReference>
<sequence length="837" mass="91553">MLSTVSRQASVSPALSLGHHHPAAVPDRQHLRGAQVRQRACGELQPAPQPHQPHGQQQAVGEGLSDQPELRAGRWGQGSQGRGGSGPWQTNRGQRAQPHQISAHTQAAARSRDGRMGPAGLARLQPGKRLQALMDDPVPEYSSGPRSQLAFWHRWIQPETLPEHTGYKLKLEDPAQQDVLRKYLLQQLSAGLVAHLRATCSSLRTLVDVQTGLVWKKIASKYLNADTLPVHDDGLAVQQRLRLHAECMSWLQTGAVEQELRQLPGPSIMPGDLEWASSADGLSRPANDPPVPGRQGQSHAQLFAVDVCSGSINPGPRFRQVPSEARVEHVHLGCDHHPAAALVELKPRVYTVVNLPSMTMGGELRTPASAGIADDWRACWVAWSPIGVILIVWGPRQGGLDVAATYDPCTGQVLHACQDLSPEAERAPYCQLLEMQSLAPNGELAALVFWAAMGGTSCIYMILLSLKTGLVVGRAMLPDLFLDGSYADITWSPTSNYLIIAGQLAMTDTVTYCLRILEVPSLQLRFTSGKPGSMGFGTPTGAACILPHDGVVFHLEAGTTFEAHPGRVDLGQPEWDTRQGFFSSCGQTFVNIFRQYKPFCTKLEHWSLQSGGWKAASPLEFLGGDEDYGELDCQIAWHPQPSSSFIYALYDGMQGIHIIDGWRNFLRNTSNRETSRAWRDVTINALLVGGCVHLVREYIAEPTKCMGPSMLPTFNPRGDVLIQEHLSVTFKQIRVGDVVFAISKNDPRHIVCKRVLGMEGDTVEVREGRQGELRVEKVPAGHVWLQGDNTINSTDSRHYGPVPYAMLVGKAFAKVLPLSQAGWVESRVPSYASSSKI</sequence>
<dbReference type="PANTHER" id="PTHR12383:SF16">
    <property type="entry name" value="MITOCHONDRIAL INNER MEMBRANE PROTEASE SUBUNIT 1"/>
    <property type="match status" value="1"/>
</dbReference>
<feature type="active site" evidence="7">
    <location>
        <position position="753"/>
    </location>
</feature>
<keyword evidence="3" id="KW-0378">Hydrolase</keyword>
<dbReference type="EMBL" id="JALJOV010001666">
    <property type="protein sequence ID" value="KAK9843885.1"/>
    <property type="molecule type" value="Genomic_DNA"/>
</dbReference>
<dbReference type="PANTHER" id="PTHR12383">
    <property type="entry name" value="PROTEASE FAMILY S26 MITOCHONDRIAL INNER MEMBRANE PROTEASE-RELATED"/>
    <property type="match status" value="1"/>
</dbReference>
<evidence type="ECO:0000256" key="4">
    <source>
        <dbReference type="ARBA" id="ARBA00023128"/>
    </source>
</evidence>
<accession>A0AAW1SBN4</accession>
<proteinExistence type="inferred from homology"/>
<dbReference type="Proteomes" id="UP001485043">
    <property type="component" value="Unassembled WGS sequence"/>
</dbReference>
<dbReference type="InterPro" id="IPR036286">
    <property type="entry name" value="LexA/Signal_pep-like_sf"/>
</dbReference>
<dbReference type="AlphaFoldDB" id="A0AAW1SBN4"/>
<dbReference type="CDD" id="cd06530">
    <property type="entry name" value="S26_SPase_I"/>
    <property type="match status" value="1"/>
</dbReference>
<feature type="active site" evidence="7">
    <location>
        <position position="709"/>
    </location>
</feature>
<dbReference type="GO" id="GO:0004252">
    <property type="term" value="F:serine-type endopeptidase activity"/>
    <property type="evidence" value="ECO:0007669"/>
    <property type="project" value="InterPro"/>
</dbReference>
<feature type="compositionally biased region" description="Gly residues" evidence="8">
    <location>
        <begin position="75"/>
        <end position="86"/>
    </location>
</feature>
<evidence type="ECO:0000256" key="1">
    <source>
        <dbReference type="ARBA" id="ARBA00004273"/>
    </source>
</evidence>
<comment type="similarity">
    <text evidence="6">Belongs to the peptidase S26 family. IMP1 subfamily.</text>
</comment>
<keyword evidence="2" id="KW-0999">Mitochondrion inner membrane</keyword>
<evidence type="ECO:0000256" key="3">
    <source>
        <dbReference type="ARBA" id="ARBA00022801"/>
    </source>
</evidence>
<evidence type="ECO:0000256" key="2">
    <source>
        <dbReference type="ARBA" id="ARBA00022792"/>
    </source>
</evidence>
<evidence type="ECO:0000313" key="11">
    <source>
        <dbReference type="Proteomes" id="UP001485043"/>
    </source>
</evidence>
<evidence type="ECO:0000313" key="10">
    <source>
        <dbReference type="EMBL" id="KAK9843885.1"/>
    </source>
</evidence>
<evidence type="ECO:0000256" key="7">
    <source>
        <dbReference type="PIRSR" id="PIRSR600223-1"/>
    </source>
</evidence>
<comment type="subcellular location">
    <subcellularLocation>
        <location evidence="1">Mitochondrion inner membrane</location>
    </subcellularLocation>
</comment>
<comment type="caution">
    <text evidence="10">The sequence shown here is derived from an EMBL/GenBank/DDBJ whole genome shotgun (WGS) entry which is preliminary data.</text>
</comment>
<dbReference type="PRINTS" id="PR00727">
    <property type="entry name" value="LEADERPTASE"/>
</dbReference>
<keyword evidence="11" id="KW-1185">Reference proteome</keyword>
<name>A0AAW1SBN4_9CHLO</name>
<gene>
    <name evidence="10" type="ORF">WJX84_005986</name>
</gene>
<dbReference type="InterPro" id="IPR052064">
    <property type="entry name" value="Mito_IMP1_subunit"/>
</dbReference>
<keyword evidence="4" id="KW-0496">Mitochondrion</keyword>
<evidence type="ECO:0000256" key="6">
    <source>
        <dbReference type="ARBA" id="ARBA00038445"/>
    </source>
</evidence>
<dbReference type="GO" id="GO:0042720">
    <property type="term" value="C:mitochondrial inner membrane peptidase complex"/>
    <property type="evidence" value="ECO:0007669"/>
    <property type="project" value="TreeGrafter"/>
</dbReference>
<feature type="domain" description="Peptidase S26" evidence="9">
    <location>
        <begin position="776"/>
        <end position="814"/>
    </location>
</feature>
<feature type="region of interest" description="Disordered" evidence="8">
    <location>
        <begin position="42"/>
        <end position="125"/>
    </location>
</feature>
<dbReference type="GO" id="GO:0006627">
    <property type="term" value="P:protein processing involved in protein targeting to mitochondrion"/>
    <property type="evidence" value="ECO:0007669"/>
    <property type="project" value="TreeGrafter"/>
</dbReference>
<feature type="compositionally biased region" description="Polar residues" evidence="8">
    <location>
        <begin position="1"/>
        <end position="13"/>
    </location>
</feature>
<evidence type="ECO:0000259" key="9">
    <source>
        <dbReference type="Pfam" id="PF10502"/>
    </source>
</evidence>
<dbReference type="SUPFAM" id="SSF51306">
    <property type="entry name" value="LexA/Signal peptidase"/>
    <property type="match status" value="1"/>
</dbReference>
<feature type="compositionally biased region" description="Polar residues" evidence="8">
    <location>
        <begin position="87"/>
        <end position="105"/>
    </location>
</feature>